<protein>
    <recommendedName>
        <fullName evidence="5">TAFH domain-containing protein</fullName>
    </recommendedName>
</protein>
<name>A0A4S2KT20_9HYME</name>
<evidence type="ECO:0000313" key="7">
    <source>
        <dbReference type="Proteomes" id="UP000310200"/>
    </source>
</evidence>
<dbReference type="GO" id="GO:0005634">
    <property type="term" value="C:nucleus"/>
    <property type="evidence" value="ECO:0007669"/>
    <property type="project" value="UniProtKB-SubCell"/>
</dbReference>
<dbReference type="AlphaFoldDB" id="A0A4S2KT20"/>
<reference evidence="6 7" key="1">
    <citation type="journal article" date="2019" name="Philos. Trans. R. Soc. Lond., B, Biol. Sci.">
        <title>Ant behaviour and brain gene expression of defending hosts depend on the ecological success of the intruding social parasite.</title>
        <authorList>
            <person name="Kaur R."/>
            <person name="Stoldt M."/>
            <person name="Jongepier E."/>
            <person name="Feldmeyer B."/>
            <person name="Menzel F."/>
            <person name="Bornberg-Bauer E."/>
            <person name="Foitzik S."/>
        </authorList>
    </citation>
    <scope>NUCLEOTIDE SEQUENCE [LARGE SCALE GENOMIC DNA]</scope>
    <source>
        <tissue evidence="6">Whole body</tissue>
    </source>
</reference>
<evidence type="ECO:0000256" key="2">
    <source>
        <dbReference type="ARBA" id="ARBA00023015"/>
    </source>
</evidence>
<evidence type="ECO:0000256" key="4">
    <source>
        <dbReference type="ARBA" id="ARBA00023242"/>
    </source>
</evidence>
<dbReference type="GO" id="GO:0003714">
    <property type="term" value="F:transcription corepressor activity"/>
    <property type="evidence" value="ECO:0007669"/>
    <property type="project" value="InterPro"/>
</dbReference>
<dbReference type="SUPFAM" id="SSF158553">
    <property type="entry name" value="TAFH domain-like"/>
    <property type="match status" value="1"/>
</dbReference>
<dbReference type="PROSITE" id="PS51119">
    <property type="entry name" value="TAFH"/>
    <property type="match status" value="1"/>
</dbReference>
<dbReference type="InterPro" id="IPR003894">
    <property type="entry name" value="TAFH_NHR1"/>
</dbReference>
<dbReference type="InterPro" id="IPR037249">
    <property type="entry name" value="TAFH/NHR1_dom_sf"/>
</dbReference>
<keyword evidence="7" id="KW-1185">Reference proteome</keyword>
<dbReference type="PANTHER" id="PTHR10379:SF14">
    <property type="entry name" value="NERVY, ISOFORM D"/>
    <property type="match status" value="1"/>
</dbReference>
<organism evidence="6 7">
    <name type="scientific">Temnothorax longispinosus</name>
    <dbReference type="NCBI Taxonomy" id="300112"/>
    <lineage>
        <taxon>Eukaryota</taxon>
        <taxon>Metazoa</taxon>
        <taxon>Ecdysozoa</taxon>
        <taxon>Arthropoda</taxon>
        <taxon>Hexapoda</taxon>
        <taxon>Insecta</taxon>
        <taxon>Pterygota</taxon>
        <taxon>Neoptera</taxon>
        <taxon>Endopterygota</taxon>
        <taxon>Hymenoptera</taxon>
        <taxon>Apocrita</taxon>
        <taxon>Aculeata</taxon>
        <taxon>Formicoidea</taxon>
        <taxon>Formicidae</taxon>
        <taxon>Myrmicinae</taxon>
        <taxon>Temnothorax</taxon>
    </lineage>
</organism>
<comment type="caution">
    <text evidence="6">The sequence shown here is derived from an EMBL/GenBank/DDBJ whole genome shotgun (WGS) entry which is preliminary data.</text>
</comment>
<dbReference type="EMBL" id="QBLH01001083">
    <property type="protein sequence ID" value="TGZ53172.1"/>
    <property type="molecule type" value="Genomic_DNA"/>
</dbReference>
<gene>
    <name evidence="6" type="ORF">DBV15_01599</name>
</gene>
<dbReference type="Proteomes" id="UP000310200">
    <property type="component" value="Unassembled WGS sequence"/>
</dbReference>
<keyword evidence="2" id="KW-0805">Transcription regulation</keyword>
<dbReference type="GO" id="GO:0006351">
    <property type="term" value="P:DNA-templated transcription"/>
    <property type="evidence" value="ECO:0007669"/>
    <property type="project" value="InterPro"/>
</dbReference>
<comment type="subcellular location">
    <subcellularLocation>
        <location evidence="1">Nucleus</location>
    </subcellularLocation>
</comment>
<sequence length="63" mass="7154">MTAEEFHSALQEATNFPLRSFVLPYLKHTLPSLQRDLSNAARANNQIRRSHKTAMRITVTADS</sequence>
<dbReference type="InterPro" id="IPR013289">
    <property type="entry name" value="CBFA2T1/2/3"/>
</dbReference>
<keyword evidence="4" id="KW-0539">Nucleus</keyword>
<evidence type="ECO:0000256" key="3">
    <source>
        <dbReference type="ARBA" id="ARBA00023163"/>
    </source>
</evidence>
<dbReference type="Pfam" id="PF07531">
    <property type="entry name" value="TAFH"/>
    <property type="match status" value="1"/>
</dbReference>
<keyword evidence="3" id="KW-0804">Transcription</keyword>
<feature type="domain" description="TAFH" evidence="5">
    <location>
        <begin position="1"/>
        <end position="56"/>
    </location>
</feature>
<accession>A0A4S2KT20</accession>
<dbReference type="Gene3D" id="1.20.120.1110">
    <property type="entry name" value="TAFH/NHR1 domain"/>
    <property type="match status" value="1"/>
</dbReference>
<evidence type="ECO:0000259" key="5">
    <source>
        <dbReference type="PROSITE" id="PS51119"/>
    </source>
</evidence>
<proteinExistence type="predicted"/>
<dbReference type="STRING" id="300112.A0A4S2KT20"/>
<evidence type="ECO:0000256" key="1">
    <source>
        <dbReference type="ARBA" id="ARBA00004123"/>
    </source>
</evidence>
<evidence type="ECO:0000313" key="6">
    <source>
        <dbReference type="EMBL" id="TGZ53172.1"/>
    </source>
</evidence>
<dbReference type="PANTHER" id="PTHR10379">
    <property type="entry name" value="MTG8 ETO EIGHT TWENTY ONE PROTEIN"/>
    <property type="match status" value="1"/>
</dbReference>